<keyword evidence="1" id="KW-0472">Membrane</keyword>
<dbReference type="RefSeq" id="WP_077120762.1">
    <property type="nucleotide sequence ID" value="NZ_FMUE01000007.1"/>
</dbReference>
<keyword evidence="1" id="KW-1133">Transmembrane helix</keyword>
<gene>
    <name evidence="2" type="ORF">DSM25559_2994</name>
</gene>
<organism evidence="2 3">
    <name type="scientific">Agrobacterium rosae</name>
    <dbReference type="NCBI Taxonomy" id="1972867"/>
    <lineage>
        <taxon>Bacteria</taxon>
        <taxon>Pseudomonadati</taxon>
        <taxon>Pseudomonadota</taxon>
        <taxon>Alphaproteobacteria</taxon>
        <taxon>Hyphomicrobiales</taxon>
        <taxon>Rhizobiaceae</taxon>
        <taxon>Rhizobium/Agrobacterium group</taxon>
        <taxon>Agrobacterium</taxon>
    </lineage>
</organism>
<reference evidence="3" key="1">
    <citation type="submission" date="2016-10" db="EMBL/GenBank/DDBJ databases">
        <authorList>
            <person name="Wibberg D."/>
        </authorList>
    </citation>
    <scope>NUCLEOTIDE SEQUENCE [LARGE SCALE GENOMIC DNA]</scope>
</reference>
<evidence type="ECO:0000313" key="3">
    <source>
        <dbReference type="Proteomes" id="UP000187891"/>
    </source>
</evidence>
<evidence type="ECO:0000256" key="1">
    <source>
        <dbReference type="SAM" id="Phobius"/>
    </source>
</evidence>
<dbReference type="Proteomes" id="UP000187891">
    <property type="component" value="Unassembled WGS sequence"/>
</dbReference>
<sequence>MKIIRNNWQGFVFSAVGFFSLYHFYIFLQEGKVTEAGVVFSFAFLSFLYANLSRFKRFSGLGFEAELWEDKQKEAADLIARLENVVTIYTAEAVMSKITEGRFADKDRWTKVWTLYSALIDQHKALGQKIDFSDLKSRMDTYFLFDMCMSRFGIQGAIMSAHNQADAVIREEFGSPITDIEGHGRRLEQLRQIDTVTPELWAIAQRENLAAWLRNFAEHNAKKMKEYFGIEIPFDHQEMLDLARISLLWNHRPVPVTDETITLASRD</sequence>
<name>A0A1R3TS72_9HYPH</name>
<feature type="transmembrane region" description="Helical" evidence="1">
    <location>
        <begin position="33"/>
        <end position="52"/>
    </location>
</feature>
<dbReference type="EMBL" id="FMUE01000007">
    <property type="protein sequence ID" value="SCX27400.1"/>
    <property type="molecule type" value="Genomic_DNA"/>
</dbReference>
<proteinExistence type="predicted"/>
<evidence type="ECO:0000313" key="2">
    <source>
        <dbReference type="EMBL" id="SCX27400.1"/>
    </source>
</evidence>
<protein>
    <submittedName>
        <fullName evidence="2">Uncharacterized protein</fullName>
    </submittedName>
</protein>
<dbReference type="AlphaFoldDB" id="A0A1R3TS72"/>
<keyword evidence="1" id="KW-0812">Transmembrane</keyword>
<feature type="transmembrane region" description="Helical" evidence="1">
    <location>
        <begin position="7"/>
        <end position="27"/>
    </location>
</feature>
<accession>A0A1R3TS72</accession>